<reference evidence="3 4" key="1">
    <citation type="submission" date="2024-02" db="EMBL/GenBank/DDBJ databases">
        <title>Microbulbifer aestuariivivens NBRC 112533.</title>
        <authorList>
            <person name="Ichikawa N."/>
            <person name="Katano-Makiyama Y."/>
            <person name="Hidaka K."/>
        </authorList>
    </citation>
    <scope>NUCLEOTIDE SEQUENCE [LARGE SCALE GENOMIC DNA]</scope>
    <source>
        <strain evidence="3 4">NBRC 112533</strain>
    </source>
</reference>
<dbReference type="InterPro" id="IPR010262">
    <property type="entry name" value="Arylsulfotransferase_bact"/>
</dbReference>
<dbReference type="SUPFAM" id="SSF50969">
    <property type="entry name" value="YVTN repeat-like/Quinoprotein amine dehydrogenase"/>
    <property type="match status" value="1"/>
</dbReference>
<proteinExistence type="predicted"/>
<name>A0ABP9WN05_9GAMM</name>
<dbReference type="Proteomes" id="UP001408594">
    <property type="component" value="Unassembled WGS sequence"/>
</dbReference>
<accession>A0ABP9WN05</accession>
<dbReference type="PANTHER" id="PTHR35340">
    <property type="entry name" value="PQQ ENZYME REPEAT PROTEIN-RELATED"/>
    <property type="match status" value="1"/>
</dbReference>
<keyword evidence="4" id="KW-1185">Reference proteome</keyword>
<dbReference type="Pfam" id="PF14240">
    <property type="entry name" value="YHYH"/>
    <property type="match status" value="1"/>
</dbReference>
<evidence type="ECO:0000259" key="2">
    <source>
        <dbReference type="Pfam" id="PF14240"/>
    </source>
</evidence>
<sequence>MLREAIGRFTLLFFISVFVLAGCGGGGGSAGGSDDAGAGGDTGGSEEAVPPSADDLSVGFTLTAHASNVLMVNASVTTDEVSDVSIRFESEQTAVRETAVSQSSKNHDITVVGLRPNTTYLFSAVVRLESGETITSQPLSYTTSAIPFAVPDMTLVTSSDRSYDGVTFFAVAESDAQFIGVDESGIPVWYFHNADVPMLGSSPALKYLGDGRLMLMLSREVWVIDMAGNILSTYQLPNYHHEATILRNGNIMVLTNEYQEFNGNKLKGDRIREYTIAGALLWEWSSFEHLDTDRFPGALSTRILEDGSYDWSHSNTLFEQEDGSILLSVRNQSWIINIDHDSGEINWILGSAEGVTRESLQNKFLTLTGGSWMSAQHTPLQSIDGDYLIYDNRNESDFPGSTYNSRAVKFEVDLDSGSATQTWEYVVDKYTQAMGDVDELPNGNVLITAGGPGSNDNAHLIEVSADNPSQTLWELHINNATIYRSERVGWNDFLTLHNADDLDWKLSGKITGLHSNGLSLSDGYEMLSLPAGATSFEFSKSLSDGEQYHVQIISEPENHSCILENASGTVSQNSQTVTVRCNDFTVNADLTHLPIGDTLIFQRIQGDDEPEVGKLWLCRLPEDGAGAAPSSDWTNADGSWNYILKPQVEGENYYDSELTVTLDGAGKRIITGNALPTTPTGTFPVERGTTAFEYDKNPNEISSHQVEIIFDAIPSVNPRPSCVGFGATGISLTGAPIYQGSSTVGTDASAFEMLDMSGGHTDGTETYHYHFVAQPVLEALDPDDGGHSRLMGYIRDGFGIFGPRGEDGEILTSADLDECHGHSHEIEWDNEIREMYHYHWTYDFPYNVGCIKGTPQDLGINSN</sequence>
<feature type="domain" description="YHYH" evidence="2">
    <location>
        <begin position="753"/>
        <end position="805"/>
    </location>
</feature>
<comment type="caution">
    <text evidence="3">The sequence shown here is derived from an EMBL/GenBank/DDBJ whole genome shotgun (WGS) entry which is preliminary data.</text>
</comment>
<evidence type="ECO:0000313" key="3">
    <source>
        <dbReference type="EMBL" id="GAA5524409.1"/>
    </source>
</evidence>
<dbReference type="Pfam" id="PF05935">
    <property type="entry name" value="Arylsulfotrans"/>
    <property type="match status" value="1"/>
</dbReference>
<dbReference type="PANTHER" id="PTHR35340:SF5">
    <property type="entry name" value="ASST-DOMAIN-CONTAINING PROTEIN"/>
    <property type="match status" value="1"/>
</dbReference>
<organism evidence="3 4">
    <name type="scientific">Microbulbifer aestuariivivens</name>
    <dbReference type="NCBI Taxonomy" id="1908308"/>
    <lineage>
        <taxon>Bacteria</taxon>
        <taxon>Pseudomonadati</taxon>
        <taxon>Pseudomonadota</taxon>
        <taxon>Gammaproteobacteria</taxon>
        <taxon>Cellvibrionales</taxon>
        <taxon>Microbulbiferaceae</taxon>
        <taxon>Microbulbifer</taxon>
    </lineage>
</organism>
<protein>
    <recommendedName>
        <fullName evidence="2">YHYH domain-containing protein</fullName>
    </recommendedName>
</protein>
<evidence type="ECO:0000313" key="4">
    <source>
        <dbReference type="Proteomes" id="UP001408594"/>
    </source>
</evidence>
<dbReference type="EMBL" id="BAABRT010000006">
    <property type="protein sequence ID" value="GAA5524409.1"/>
    <property type="molecule type" value="Genomic_DNA"/>
</dbReference>
<dbReference type="InterPro" id="IPR025924">
    <property type="entry name" value="YHYH_dom"/>
</dbReference>
<dbReference type="InterPro" id="IPR011044">
    <property type="entry name" value="Quino_amine_DH_bsu"/>
</dbReference>
<dbReference type="RefSeq" id="WP_345549374.1">
    <property type="nucleotide sequence ID" value="NZ_BAABRT010000006.1"/>
</dbReference>
<gene>
    <name evidence="3" type="ORF">Maes01_00966</name>
</gene>
<evidence type="ECO:0000256" key="1">
    <source>
        <dbReference type="SAM" id="MobiDB-lite"/>
    </source>
</evidence>
<feature type="region of interest" description="Disordered" evidence="1">
    <location>
        <begin position="30"/>
        <end position="51"/>
    </location>
</feature>
<dbReference type="PROSITE" id="PS51257">
    <property type="entry name" value="PROKAR_LIPOPROTEIN"/>
    <property type="match status" value="1"/>
</dbReference>
<dbReference type="InterPro" id="IPR053143">
    <property type="entry name" value="Arylsulfate_ST"/>
</dbReference>